<organism evidence="4 5">
    <name type="scientific">Dongia soli</name>
    <dbReference type="NCBI Taxonomy" id="600628"/>
    <lineage>
        <taxon>Bacteria</taxon>
        <taxon>Pseudomonadati</taxon>
        <taxon>Pseudomonadota</taxon>
        <taxon>Alphaproteobacteria</taxon>
        <taxon>Rhodospirillales</taxon>
        <taxon>Dongiaceae</taxon>
        <taxon>Dongia</taxon>
    </lineage>
</organism>
<dbReference type="SUPFAM" id="SSF48452">
    <property type="entry name" value="TPR-like"/>
    <property type="match status" value="3"/>
</dbReference>
<dbReference type="Proteomes" id="UP001279642">
    <property type="component" value="Unassembled WGS sequence"/>
</dbReference>
<dbReference type="PANTHER" id="PTHR12558:SF13">
    <property type="entry name" value="CELL DIVISION CYCLE PROTEIN 27 HOMOLOG"/>
    <property type="match status" value="1"/>
</dbReference>
<proteinExistence type="predicted"/>
<evidence type="ECO:0000313" key="4">
    <source>
        <dbReference type="EMBL" id="MDY0883931.1"/>
    </source>
</evidence>
<sequence length="609" mass="67221">MASFLSKIDSRRSRLRSRLTTSFLTIVIATTPVVSAVTPALADAPKENWSVAGAFLAGINAKETGDMATASDLLPIALKANPGDPSLLQTTLIALISAGRVDEGIRLARQLTKEKPSLKTDAPLSMMLLIQGEIKEGKYEEALALARQLPDQQVGKYAGPMLRAWLVAASKKQVDAAVKELQPLESLDGFAPFALMQRGAIEDFLQKQEAAQKSYQSAADSASELPTLLVQAYGNLLQRRGDKAALKQLVDRFESENTGRNDSIAGPLIQSLKRDVKPKPIINSAKEGIAEVLSGMTILLLQENITGEALLFGRLGLDLMPDQEMAKILIGDIYRRTDHLDDAVAMYRMIGKDSIYRWSGDLSIAECLRRQNKIDEAEKQLRQMVTRDKKNVEAPVLLGDLLRGADRFDAAAAAYSTALERIGTPMPNDWSIFYFRGTSYERAKQWPKAEADFKKALELSPDQPYVLNYLAYSWVERRQNLDQALKMLESAVNQRPEEGFIVDSLGWAHYQLGDFADAVKYLERAVELSPQDPTLNDHLGDAYWRAGRFNEARFQWSRALSFKPEADQAKQIEAKIRDGLPEKSDKNGGKSDNGNNRGASDGASSEKAG</sequence>
<dbReference type="Pfam" id="PF13432">
    <property type="entry name" value="TPR_16"/>
    <property type="match status" value="2"/>
</dbReference>
<protein>
    <submittedName>
        <fullName evidence="4">Tetratricopeptide repeat protein</fullName>
    </submittedName>
</protein>
<comment type="caution">
    <text evidence="4">The sequence shown here is derived from an EMBL/GenBank/DDBJ whole genome shotgun (WGS) entry which is preliminary data.</text>
</comment>
<keyword evidence="1" id="KW-0802">TPR repeat</keyword>
<reference evidence="4 5" key="1">
    <citation type="journal article" date="2016" name="Antonie Van Leeuwenhoek">
        <title>Dongia soli sp. nov., isolated from soil from Dokdo, Korea.</title>
        <authorList>
            <person name="Kim D.U."/>
            <person name="Lee H."/>
            <person name="Kim H."/>
            <person name="Kim S.G."/>
            <person name="Ka J.O."/>
        </authorList>
    </citation>
    <scope>NUCLEOTIDE SEQUENCE [LARGE SCALE GENOMIC DNA]</scope>
    <source>
        <strain evidence="4 5">D78</strain>
    </source>
</reference>
<evidence type="ECO:0000256" key="3">
    <source>
        <dbReference type="SAM" id="SignalP"/>
    </source>
</evidence>
<evidence type="ECO:0000313" key="5">
    <source>
        <dbReference type="Proteomes" id="UP001279642"/>
    </source>
</evidence>
<gene>
    <name evidence="4" type="ORF">SMD27_13855</name>
</gene>
<dbReference type="Gene3D" id="1.25.40.10">
    <property type="entry name" value="Tetratricopeptide repeat domain"/>
    <property type="match status" value="2"/>
</dbReference>
<feature type="compositionally biased region" description="Basic and acidic residues" evidence="2">
    <location>
        <begin position="565"/>
        <end position="589"/>
    </location>
</feature>
<name>A0ABU5ECM4_9PROT</name>
<dbReference type="InterPro" id="IPR011990">
    <property type="entry name" value="TPR-like_helical_dom_sf"/>
</dbReference>
<feature type="repeat" description="TPR" evidence="1">
    <location>
        <begin position="533"/>
        <end position="566"/>
    </location>
</feature>
<dbReference type="PANTHER" id="PTHR12558">
    <property type="entry name" value="CELL DIVISION CYCLE 16,23,27"/>
    <property type="match status" value="1"/>
</dbReference>
<evidence type="ECO:0000256" key="2">
    <source>
        <dbReference type="SAM" id="MobiDB-lite"/>
    </source>
</evidence>
<keyword evidence="5" id="KW-1185">Reference proteome</keyword>
<feature type="repeat" description="TPR" evidence="1">
    <location>
        <begin position="430"/>
        <end position="463"/>
    </location>
</feature>
<feature type="repeat" description="TPR" evidence="1">
    <location>
        <begin position="499"/>
        <end position="532"/>
    </location>
</feature>
<feature type="chain" id="PRO_5045804696" evidence="3">
    <location>
        <begin position="37"/>
        <end position="609"/>
    </location>
</feature>
<dbReference type="RefSeq" id="WP_320508996.1">
    <property type="nucleotide sequence ID" value="NZ_JAXCLW010000003.1"/>
</dbReference>
<dbReference type="EMBL" id="JAXCLW010000003">
    <property type="protein sequence ID" value="MDY0883931.1"/>
    <property type="molecule type" value="Genomic_DNA"/>
</dbReference>
<dbReference type="InterPro" id="IPR019734">
    <property type="entry name" value="TPR_rpt"/>
</dbReference>
<evidence type="ECO:0000256" key="1">
    <source>
        <dbReference type="PROSITE-ProRule" id="PRU00339"/>
    </source>
</evidence>
<feature type="region of interest" description="Disordered" evidence="2">
    <location>
        <begin position="565"/>
        <end position="609"/>
    </location>
</feature>
<keyword evidence="3" id="KW-0732">Signal</keyword>
<feature type="signal peptide" evidence="3">
    <location>
        <begin position="1"/>
        <end position="36"/>
    </location>
</feature>
<dbReference type="SMART" id="SM00028">
    <property type="entry name" value="TPR"/>
    <property type="match status" value="7"/>
</dbReference>
<accession>A0ABU5ECM4</accession>
<dbReference type="PROSITE" id="PS50005">
    <property type="entry name" value="TPR"/>
    <property type="match status" value="3"/>
</dbReference>